<sequence>MAFMRSILTGIAIVLVLIGAASGYVWWNYDAVVTMILKPQTATAGDITEESFGLVTADGKRFALGDLQGALSSFKPSADGAPRPLVLFVHGFGPDPDGEFGLYTMGELAKGAGADVLMFNWPSWISMTEFPVLNARAASERLIALLHEMADLSGPGQALADRPVMIVGHSMAGELFRHVGEASPDLPKGLVARILFAVPETALPGHRLWMEKLSFADEIFVFVNADDPALQVTTRMYNTARLGRTLTNLDGSPEPLAQNADYILLDPESWRHYFFVSGQRSEAIDQIFADILKNGAPALKNDYLRPEPAGNVFVVVGPGAEGS</sequence>
<organism evidence="2 3">
    <name type="scientific">Ciceribacter selenitireducens ATCC BAA-1503</name>
    <dbReference type="NCBI Taxonomy" id="1336235"/>
    <lineage>
        <taxon>Bacteria</taxon>
        <taxon>Pseudomonadati</taxon>
        <taxon>Pseudomonadota</taxon>
        <taxon>Alphaproteobacteria</taxon>
        <taxon>Hyphomicrobiales</taxon>
        <taxon>Rhizobiaceae</taxon>
        <taxon>Ciceribacter</taxon>
    </lineage>
</organism>
<dbReference type="InterPro" id="IPR000073">
    <property type="entry name" value="AB_hydrolase_1"/>
</dbReference>
<reference evidence="3" key="1">
    <citation type="submission" date="2018-07" db="EMBL/GenBank/DDBJ databases">
        <authorList>
            <person name="Peiro R."/>
            <person name="Begona"/>
            <person name="Cbmso G."/>
            <person name="Lopez M."/>
            <person name="Gonzalez S."/>
        </authorList>
    </citation>
    <scope>NUCLEOTIDE SEQUENCE [LARGE SCALE GENOMIC DNA]</scope>
</reference>
<dbReference type="EMBL" id="UEYP01000002">
    <property type="protein sequence ID" value="SSC66371.1"/>
    <property type="molecule type" value="Genomic_DNA"/>
</dbReference>
<name>A0A376AEV7_9HYPH</name>
<proteinExistence type="predicted"/>
<feature type="domain" description="AB hydrolase-1" evidence="1">
    <location>
        <begin position="86"/>
        <end position="262"/>
    </location>
</feature>
<protein>
    <recommendedName>
        <fullName evidence="1">AB hydrolase-1 domain-containing protein</fullName>
    </recommendedName>
</protein>
<dbReference type="Gene3D" id="3.40.50.1820">
    <property type="entry name" value="alpha/beta hydrolase"/>
    <property type="match status" value="1"/>
</dbReference>
<dbReference type="OrthoDB" id="8391879at2"/>
<evidence type="ECO:0000313" key="2">
    <source>
        <dbReference type="EMBL" id="SSC66371.1"/>
    </source>
</evidence>
<evidence type="ECO:0000313" key="3">
    <source>
        <dbReference type="Proteomes" id="UP000254764"/>
    </source>
</evidence>
<dbReference type="Proteomes" id="UP000254764">
    <property type="component" value="Unassembled WGS sequence"/>
</dbReference>
<accession>A0A376AEV7</accession>
<evidence type="ECO:0000259" key="1">
    <source>
        <dbReference type="Pfam" id="PF12697"/>
    </source>
</evidence>
<dbReference type="AlphaFoldDB" id="A0A376AEV7"/>
<dbReference type="Pfam" id="PF12697">
    <property type="entry name" value="Abhydrolase_6"/>
    <property type="match status" value="1"/>
</dbReference>
<dbReference type="SUPFAM" id="SSF53474">
    <property type="entry name" value="alpha/beta-Hydrolases"/>
    <property type="match status" value="1"/>
</dbReference>
<keyword evidence="3" id="KW-1185">Reference proteome</keyword>
<dbReference type="InterPro" id="IPR029058">
    <property type="entry name" value="AB_hydrolase_fold"/>
</dbReference>
<gene>
    <name evidence="2" type="ORF">RHIZ70_2079</name>
</gene>